<dbReference type="AlphaFoldDB" id="A0A381RSF5"/>
<name>A0A381RSF5_9ZZZZ</name>
<reference evidence="1" key="1">
    <citation type="submission" date="2018-05" db="EMBL/GenBank/DDBJ databases">
        <authorList>
            <person name="Lanie J.A."/>
            <person name="Ng W.-L."/>
            <person name="Kazmierczak K.M."/>
            <person name="Andrzejewski T.M."/>
            <person name="Davidsen T.M."/>
            <person name="Wayne K.J."/>
            <person name="Tettelin H."/>
            <person name="Glass J.I."/>
            <person name="Rusch D."/>
            <person name="Podicherti R."/>
            <person name="Tsui H.-C.T."/>
            <person name="Winkler M.E."/>
        </authorList>
    </citation>
    <scope>NUCLEOTIDE SEQUENCE</scope>
</reference>
<gene>
    <name evidence="1" type="ORF">METZ01_LOCUS47659</name>
</gene>
<sequence length="36" mass="3877">MALIGPRIEYINGIPKATEFPKHALNPNKALSSGLN</sequence>
<evidence type="ECO:0000313" key="1">
    <source>
        <dbReference type="EMBL" id="SUZ94805.1"/>
    </source>
</evidence>
<dbReference type="EMBL" id="UINC01002268">
    <property type="protein sequence ID" value="SUZ94805.1"/>
    <property type="molecule type" value="Genomic_DNA"/>
</dbReference>
<proteinExistence type="predicted"/>
<protein>
    <submittedName>
        <fullName evidence="1">Uncharacterized protein</fullName>
    </submittedName>
</protein>
<organism evidence="1">
    <name type="scientific">marine metagenome</name>
    <dbReference type="NCBI Taxonomy" id="408172"/>
    <lineage>
        <taxon>unclassified sequences</taxon>
        <taxon>metagenomes</taxon>
        <taxon>ecological metagenomes</taxon>
    </lineage>
</organism>
<accession>A0A381RSF5</accession>